<evidence type="ECO:0000259" key="5">
    <source>
        <dbReference type="PROSITE" id="PS51465"/>
    </source>
</evidence>
<comment type="similarity">
    <text evidence="1">Belongs to the peptidase S1 family.</text>
</comment>
<name>A0A2V0PF78_9CHLO</name>
<dbReference type="Gene3D" id="3.30.60.30">
    <property type="match status" value="1"/>
</dbReference>
<accession>A0A2V0PF78</accession>
<gene>
    <name evidence="6" type="ORF">Rsub_09123</name>
</gene>
<dbReference type="SUPFAM" id="SSF50494">
    <property type="entry name" value="Trypsin-like serine proteases"/>
    <property type="match status" value="1"/>
</dbReference>
<dbReference type="InterPro" id="IPR001314">
    <property type="entry name" value="Peptidase_S1A"/>
</dbReference>
<evidence type="ECO:0000313" key="7">
    <source>
        <dbReference type="Proteomes" id="UP000247498"/>
    </source>
</evidence>
<dbReference type="OrthoDB" id="531708at2759"/>
<dbReference type="InterPro" id="IPR018114">
    <property type="entry name" value="TRYPSIN_HIS"/>
</dbReference>
<dbReference type="PROSITE" id="PS50240">
    <property type="entry name" value="TRYPSIN_DOM"/>
    <property type="match status" value="1"/>
</dbReference>
<feature type="domain" description="Kazal-like" evidence="5">
    <location>
        <begin position="36"/>
        <end position="87"/>
    </location>
</feature>
<proteinExistence type="inferred from homology"/>
<dbReference type="InterPro" id="IPR043504">
    <property type="entry name" value="Peptidase_S1_PA_chymotrypsin"/>
</dbReference>
<dbReference type="PROSITE" id="PS00282">
    <property type="entry name" value="KAZAL_1"/>
    <property type="match status" value="1"/>
</dbReference>
<keyword evidence="2 3" id="KW-0732">Signal</keyword>
<dbReference type="PROSITE" id="PS51465">
    <property type="entry name" value="KAZAL_2"/>
    <property type="match status" value="1"/>
</dbReference>
<dbReference type="InterPro" id="IPR009003">
    <property type="entry name" value="Peptidase_S1_PA"/>
</dbReference>
<evidence type="ECO:0000256" key="2">
    <source>
        <dbReference type="ARBA" id="ARBA00022729"/>
    </source>
</evidence>
<dbReference type="InterPro" id="IPR050966">
    <property type="entry name" value="Glutamyl_endopeptidase"/>
</dbReference>
<dbReference type="Gene3D" id="2.40.10.10">
    <property type="entry name" value="Trypsin-like serine proteases"/>
    <property type="match status" value="2"/>
</dbReference>
<evidence type="ECO:0000259" key="4">
    <source>
        <dbReference type="PROSITE" id="PS50240"/>
    </source>
</evidence>
<organism evidence="6 7">
    <name type="scientific">Raphidocelis subcapitata</name>
    <dbReference type="NCBI Taxonomy" id="307507"/>
    <lineage>
        <taxon>Eukaryota</taxon>
        <taxon>Viridiplantae</taxon>
        <taxon>Chlorophyta</taxon>
        <taxon>core chlorophytes</taxon>
        <taxon>Chlorophyceae</taxon>
        <taxon>CS clade</taxon>
        <taxon>Sphaeropleales</taxon>
        <taxon>Selenastraceae</taxon>
        <taxon>Raphidocelis</taxon>
    </lineage>
</organism>
<keyword evidence="7" id="KW-1185">Reference proteome</keyword>
<dbReference type="SUPFAM" id="SSF100895">
    <property type="entry name" value="Kazal-type serine protease inhibitors"/>
    <property type="match status" value="1"/>
</dbReference>
<evidence type="ECO:0000256" key="3">
    <source>
        <dbReference type="SAM" id="SignalP"/>
    </source>
</evidence>
<evidence type="ECO:0008006" key="8">
    <source>
        <dbReference type="Google" id="ProtNLM"/>
    </source>
</evidence>
<evidence type="ECO:0000256" key="1">
    <source>
        <dbReference type="ARBA" id="ARBA00007664"/>
    </source>
</evidence>
<dbReference type="Pfam" id="PF00089">
    <property type="entry name" value="Trypsin"/>
    <property type="match status" value="1"/>
</dbReference>
<protein>
    <recommendedName>
        <fullName evidence="8">Serine protease</fullName>
    </recommendedName>
</protein>
<dbReference type="AlphaFoldDB" id="A0A2V0PF78"/>
<dbReference type="Proteomes" id="UP000247498">
    <property type="component" value="Unassembled WGS sequence"/>
</dbReference>
<feature type="signal peptide" evidence="3">
    <location>
        <begin position="1"/>
        <end position="26"/>
    </location>
</feature>
<feature type="chain" id="PRO_5016014634" description="Serine protease" evidence="3">
    <location>
        <begin position="27"/>
        <end position="537"/>
    </location>
</feature>
<feature type="domain" description="Peptidase S1" evidence="4">
    <location>
        <begin position="325"/>
        <end position="537"/>
    </location>
</feature>
<reference evidence="6 7" key="1">
    <citation type="journal article" date="2018" name="Sci. Rep.">
        <title>Raphidocelis subcapitata (=Pseudokirchneriella subcapitata) provides an insight into genome evolution and environmental adaptations in the Sphaeropleales.</title>
        <authorList>
            <person name="Suzuki S."/>
            <person name="Yamaguchi H."/>
            <person name="Nakajima N."/>
            <person name="Kawachi M."/>
        </authorList>
    </citation>
    <scope>NUCLEOTIDE SEQUENCE [LARGE SCALE GENOMIC DNA]</scope>
    <source>
        <strain evidence="6 7">NIES-35</strain>
    </source>
</reference>
<dbReference type="PANTHER" id="PTHR15462:SF8">
    <property type="entry name" value="SERINE PROTEASE"/>
    <property type="match status" value="1"/>
</dbReference>
<dbReference type="PROSITE" id="PS00134">
    <property type="entry name" value="TRYPSIN_HIS"/>
    <property type="match status" value="1"/>
</dbReference>
<dbReference type="PANTHER" id="PTHR15462">
    <property type="entry name" value="SERINE PROTEASE"/>
    <property type="match status" value="1"/>
</dbReference>
<dbReference type="GO" id="GO:0006508">
    <property type="term" value="P:proteolysis"/>
    <property type="evidence" value="ECO:0007669"/>
    <property type="project" value="InterPro"/>
</dbReference>
<dbReference type="EMBL" id="BDRX01000082">
    <property type="protein sequence ID" value="GBF96540.1"/>
    <property type="molecule type" value="Genomic_DNA"/>
</dbReference>
<dbReference type="InParanoid" id="A0A2V0PF78"/>
<dbReference type="InterPro" id="IPR036058">
    <property type="entry name" value="Kazal_dom_sf"/>
</dbReference>
<dbReference type="PRINTS" id="PR00722">
    <property type="entry name" value="CHYMOTRYPSIN"/>
</dbReference>
<dbReference type="InterPro" id="IPR001254">
    <property type="entry name" value="Trypsin_dom"/>
</dbReference>
<dbReference type="Pfam" id="PF00050">
    <property type="entry name" value="Kazal_1"/>
    <property type="match status" value="1"/>
</dbReference>
<dbReference type="GO" id="GO:0004252">
    <property type="term" value="F:serine-type endopeptidase activity"/>
    <property type="evidence" value="ECO:0007669"/>
    <property type="project" value="InterPro"/>
</dbReference>
<dbReference type="InterPro" id="IPR002350">
    <property type="entry name" value="Kazal_dom"/>
</dbReference>
<comment type="caution">
    <text evidence="6">The sequence shown here is derived from an EMBL/GenBank/DDBJ whole genome shotgun (WGS) entry which is preliminary data.</text>
</comment>
<evidence type="ECO:0000313" key="6">
    <source>
        <dbReference type="EMBL" id="GBF96540.1"/>
    </source>
</evidence>
<sequence>MQRPRGSMGLAVAFAALFIVAAPAHASTSGRGGVPLAAAFDCERGCTFDTRPVCGTDGEWYQNECLAACSGDVEPADVVLCDGKPLPFMDMRPGPAGAESAPLNASSLVVPPQVFTQYLKEGFRYVGRIRLARDFGPRPVPSEVQPAPDRDADGDWVVKAVRCTPEGDVYIGNLKVPSKPLKLESFIPPWMNLGRAAVAAPPEANATLLSFASAMGVVPPPSALRGGARAAGAGGLLAPRLKDAKEKTKFEGLLADFFGLFTSSASSAANGASPAAAAAAPASAPAAAAADGAAFDEADGADAAAAPAAGRGARRLAHARALKELVGGDDRTDCERGFPYTAIGQIQVVDGTGLYICTGTLIAPDKVLTAGHCVWNIKRGAFYYNLSYAPGRYRDGGNVVSPWGVVPWKSVTVFDSFKKNPSSYDIAIVTLAKPLGSLTGYMGLASGCGRNLQLTTAGYPQDKSQGTCMASSCLQRALDCDSPVNTHTCDTKNGMSGSPLWDGKHRVRMIHVAGLEDTAENRATTLTQFLVNTVSKW</sequence>